<dbReference type="AlphaFoldDB" id="A0A8K0JF49"/>
<proteinExistence type="inferred from homology"/>
<dbReference type="GO" id="GO:0005506">
    <property type="term" value="F:iron ion binding"/>
    <property type="evidence" value="ECO:0007669"/>
    <property type="project" value="InterPro"/>
</dbReference>
<protein>
    <recommendedName>
        <fullName evidence="12">Phenylacetate 2-hydroxylase</fullName>
    </recommendedName>
</protein>
<dbReference type="EMBL" id="SRPY01000014">
    <property type="protein sequence ID" value="KAG5930440.1"/>
    <property type="molecule type" value="Genomic_DNA"/>
</dbReference>
<evidence type="ECO:0000256" key="4">
    <source>
        <dbReference type="ARBA" id="ARBA00023002"/>
    </source>
</evidence>
<evidence type="ECO:0000256" key="1">
    <source>
        <dbReference type="ARBA" id="ARBA00010617"/>
    </source>
</evidence>
<keyword evidence="4 9" id="KW-0560">Oxidoreductase</keyword>
<dbReference type="InterPro" id="IPR050364">
    <property type="entry name" value="Cytochrome_P450_fung"/>
</dbReference>
<comment type="cofactor">
    <cofactor evidence="8">
        <name>heme</name>
        <dbReference type="ChEBI" id="CHEBI:30413"/>
    </cofactor>
</comment>
<evidence type="ECO:0000256" key="8">
    <source>
        <dbReference type="PIRSR" id="PIRSR602401-1"/>
    </source>
</evidence>
<dbReference type="GO" id="GO:0016705">
    <property type="term" value="F:oxidoreductase activity, acting on paired donors, with incorporation or reduction of molecular oxygen"/>
    <property type="evidence" value="ECO:0007669"/>
    <property type="project" value="InterPro"/>
</dbReference>
<dbReference type="InterPro" id="IPR001128">
    <property type="entry name" value="Cyt_P450"/>
</dbReference>
<dbReference type="InterPro" id="IPR002401">
    <property type="entry name" value="Cyt_P450_E_grp-I"/>
</dbReference>
<dbReference type="Proteomes" id="UP000811619">
    <property type="component" value="Unassembled WGS sequence"/>
</dbReference>
<dbReference type="Pfam" id="PF00067">
    <property type="entry name" value="p450"/>
    <property type="match status" value="1"/>
</dbReference>
<dbReference type="FunFam" id="1.10.630.10:FF:000072">
    <property type="entry name" value="3-hydroxyphenylacetate 6 hydroxylase"/>
    <property type="match status" value="1"/>
</dbReference>
<dbReference type="PRINTS" id="PR00385">
    <property type="entry name" value="P450"/>
</dbReference>
<evidence type="ECO:0000313" key="10">
    <source>
        <dbReference type="EMBL" id="KAG5930440.1"/>
    </source>
</evidence>
<gene>
    <name evidence="10" type="ORF">E4U42_001363</name>
</gene>
<dbReference type="CDD" id="cd11066">
    <property type="entry name" value="CYP_PhacA-like"/>
    <property type="match status" value="1"/>
</dbReference>
<evidence type="ECO:0000313" key="11">
    <source>
        <dbReference type="Proteomes" id="UP000811619"/>
    </source>
</evidence>
<dbReference type="InterPro" id="IPR017972">
    <property type="entry name" value="Cyt_P450_CS"/>
</dbReference>
<keyword evidence="11" id="KW-1185">Reference proteome</keyword>
<evidence type="ECO:0000256" key="6">
    <source>
        <dbReference type="ARBA" id="ARBA00023033"/>
    </source>
</evidence>
<keyword evidence="6 9" id="KW-0503">Monooxygenase</keyword>
<dbReference type="PRINTS" id="PR00463">
    <property type="entry name" value="EP450I"/>
</dbReference>
<keyword evidence="2 8" id="KW-0349">Heme</keyword>
<evidence type="ECO:0000256" key="9">
    <source>
        <dbReference type="RuleBase" id="RU000461"/>
    </source>
</evidence>
<dbReference type="PROSITE" id="PS00086">
    <property type="entry name" value="CYTOCHROME_P450"/>
    <property type="match status" value="1"/>
</dbReference>
<sequence>MAYQIIGVALVAALYVLVRFLNATENPKIKGIPEIPGVPIFGNLIELGTNHARVAQRWAKKYGPVFQARLGNRRVVFANSYETVRHFWITHQSSLISRPMFHTFHSVVSSSQGFTIGTSPWDESCRRRRKAAGTALNRPATQSYMPIIDLESTESIKDLLEDCKGGTKSLDPNAYMQRLSLNTSLTLTYGFRIDGSIESELLKEVAHVEREISNLRSTSNNWQDYVPLLRLWGRQNSTAKEYRARRDKYLSYMLDRLKSDIEKGTDRPCITGNILKDPEAKLNAAEIQSICLTMVSAGLDTVPGNIIMTMAYLSTEEGQVMQAKLLKAIEDVYPNGDAWEKCLVEEKVPYLTAFIKETLRFWTVLPIGLPRTNIRDIPYKDTVIPAGTTFLMNAYAADYDEERFKMPKKFMPERYLDGRDTGTPHYGFGAGSRMCVGFHLANRQMYTTFIRLITAFEMFPSDDGCDAPCMDCLDSNATPTSLTLDPKPFRIGLRPRSEENVRRWIAEAEERTAHLRW</sequence>
<keyword evidence="5 8" id="KW-0408">Iron</keyword>
<dbReference type="SUPFAM" id="SSF48264">
    <property type="entry name" value="Cytochrome P450"/>
    <property type="match status" value="1"/>
</dbReference>
<feature type="binding site" description="axial binding residue" evidence="8">
    <location>
        <position position="435"/>
    </location>
    <ligand>
        <name>heme</name>
        <dbReference type="ChEBI" id="CHEBI:30413"/>
    </ligand>
    <ligandPart>
        <name>Fe</name>
        <dbReference type="ChEBI" id="CHEBI:18248"/>
    </ligandPart>
</feature>
<evidence type="ECO:0008006" key="12">
    <source>
        <dbReference type="Google" id="ProtNLM"/>
    </source>
</evidence>
<evidence type="ECO:0000256" key="3">
    <source>
        <dbReference type="ARBA" id="ARBA00022723"/>
    </source>
</evidence>
<accession>A0A8K0JF49</accession>
<evidence type="ECO:0000256" key="2">
    <source>
        <dbReference type="ARBA" id="ARBA00022617"/>
    </source>
</evidence>
<dbReference type="OrthoDB" id="1055148at2759"/>
<reference evidence="10" key="1">
    <citation type="journal article" date="2020" name="bioRxiv">
        <title>Whole genome comparisons of ergot fungi reveals the divergence and evolution of species within the genus Claviceps are the result of varying mechanisms driving genome evolution and host range expansion.</title>
        <authorList>
            <person name="Wyka S.A."/>
            <person name="Mondo S.J."/>
            <person name="Liu M."/>
            <person name="Dettman J."/>
            <person name="Nalam V."/>
            <person name="Broders K.D."/>
        </authorList>
    </citation>
    <scope>NUCLEOTIDE SEQUENCE</scope>
    <source>
        <strain evidence="10">CCC 489</strain>
    </source>
</reference>
<organism evidence="10 11">
    <name type="scientific">Claviceps africana</name>
    <dbReference type="NCBI Taxonomy" id="83212"/>
    <lineage>
        <taxon>Eukaryota</taxon>
        <taxon>Fungi</taxon>
        <taxon>Dikarya</taxon>
        <taxon>Ascomycota</taxon>
        <taxon>Pezizomycotina</taxon>
        <taxon>Sordariomycetes</taxon>
        <taxon>Hypocreomycetidae</taxon>
        <taxon>Hypocreales</taxon>
        <taxon>Clavicipitaceae</taxon>
        <taxon>Claviceps</taxon>
    </lineage>
</organism>
<dbReference type="InterPro" id="IPR036396">
    <property type="entry name" value="Cyt_P450_sf"/>
</dbReference>
<dbReference type="GO" id="GO:0004497">
    <property type="term" value="F:monooxygenase activity"/>
    <property type="evidence" value="ECO:0007669"/>
    <property type="project" value="UniProtKB-KW"/>
</dbReference>
<name>A0A8K0JF49_9HYPO</name>
<dbReference type="Gene3D" id="1.10.630.10">
    <property type="entry name" value="Cytochrome P450"/>
    <property type="match status" value="1"/>
</dbReference>
<evidence type="ECO:0000256" key="7">
    <source>
        <dbReference type="ARBA" id="ARBA00060591"/>
    </source>
</evidence>
<evidence type="ECO:0000256" key="5">
    <source>
        <dbReference type="ARBA" id="ARBA00023004"/>
    </source>
</evidence>
<dbReference type="PANTHER" id="PTHR46300">
    <property type="entry name" value="P450, PUTATIVE (EUROFUNG)-RELATED-RELATED"/>
    <property type="match status" value="1"/>
</dbReference>
<dbReference type="GO" id="GO:0020037">
    <property type="term" value="F:heme binding"/>
    <property type="evidence" value="ECO:0007669"/>
    <property type="project" value="InterPro"/>
</dbReference>
<comment type="pathway">
    <text evidence="7">Aromatic compound metabolism; phenylacetate degradation.</text>
</comment>
<keyword evidence="3 8" id="KW-0479">Metal-binding</keyword>
<comment type="caution">
    <text evidence="10">The sequence shown here is derived from an EMBL/GenBank/DDBJ whole genome shotgun (WGS) entry which is preliminary data.</text>
</comment>
<comment type="similarity">
    <text evidence="1 9">Belongs to the cytochrome P450 family.</text>
</comment>
<dbReference type="PANTHER" id="PTHR46300:SF9">
    <property type="entry name" value="P450, PUTATIVE-RELATED"/>
    <property type="match status" value="1"/>
</dbReference>